<name>W9AI67_9BACI</name>
<feature type="signal peptide" evidence="1">
    <location>
        <begin position="1"/>
        <end position="25"/>
    </location>
</feature>
<reference evidence="2" key="2">
    <citation type="submission" date="2014-03" db="EMBL/GenBank/DDBJ databases">
        <authorList>
            <person name="Urmite Genomes"/>
        </authorList>
    </citation>
    <scope>NUCLEOTIDE SEQUENCE</scope>
    <source>
        <strain evidence="2">S1</strain>
    </source>
</reference>
<protein>
    <submittedName>
        <fullName evidence="2">Uncharacterized protein</fullName>
    </submittedName>
</protein>
<accession>W9AI67</accession>
<gene>
    <name evidence="2" type="ORF">BN988_03734</name>
</gene>
<reference evidence="2" key="1">
    <citation type="submission" date="2014-03" db="EMBL/GenBank/DDBJ databases">
        <title>Draft genome sequencing of Oceanobacillus picturae strain S1 isolated from human gut.</title>
        <authorList>
            <person name="Croce O."/>
            <person name="Lagier J.C."/>
            <person name="Raoult D."/>
        </authorList>
    </citation>
    <scope>NUCLEOTIDE SEQUENCE [LARGE SCALE GENOMIC DNA]</scope>
    <source>
        <strain evidence="2">S1</strain>
    </source>
</reference>
<dbReference type="EMBL" id="CCAX010000004">
    <property type="protein sequence ID" value="CDO05148.1"/>
    <property type="molecule type" value="Genomic_DNA"/>
</dbReference>
<organism evidence="2 3">
    <name type="scientific">Oceanobacillus picturae</name>
    <dbReference type="NCBI Taxonomy" id="171693"/>
    <lineage>
        <taxon>Bacteria</taxon>
        <taxon>Bacillati</taxon>
        <taxon>Bacillota</taxon>
        <taxon>Bacilli</taxon>
        <taxon>Bacillales</taxon>
        <taxon>Bacillaceae</taxon>
        <taxon>Oceanobacillus</taxon>
    </lineage>
</organism>
<keyword evidence="3" id="KW-1185">Reference proteome</keyword>
<dbReference type="STRING" id="171693.BN988_03734"/>
<evidence type="ECO:0000313" key="2">
    <source>
        <dbReference type="EMBL" id="CDO05148.1"/>
    </source>
</evidence>
<evidence type="ECO:0000256" key="1">
    <source>
        <dbReference type="SAM" id="SignalP"/>
    </source>
</evidence>
<feature type="chain" id="PRO_5039507397" evidence="1">
    <location>
        <begin position="26"/>
        <end position="61"/>
    </location>
</feature>
<dbReference type="AlphaFoldDB" id="W9AI67"/>
<dbReference type="PROSITE" id="PS51257">
    <property type="entry name" value="PROKAR_LIPOPROTEIN"/>
    <property type="match status" value="1"/>
</dbReference>
<sequence length="61" mass="7036">MRKLFVFLCYSVALLLFVTACKETGADDTTNFKDSAVEHGEEFIKELYTVDELNFDFEDTD</sequence>
<evidence type="ECO:0000313" key="3">
    <source>
        <dbReference type="Proteomes" id="UP000028863"/>
    </source>
</evidence>
<comment type="caution">
    <text evidence="2">The sequence shown here is derived from an EMBL/GenBank/DDBJ whole genome shotgun (WGS) entry which is preliminary data.</text>
</comment>
<dbReference type="Proteomes" id="UP000028863">
    <property type="component" value="Unassembled WGS sequence"/>
</dbReference>
<dbReference type="RefSeq" id="WP_036578610.1">
    <property type="nucleotide sequence ID" value="NZ_CABLBW010000004.1"/>
</dbReference>
<keyword evidence="1" id="KW-0732">Signal</keyword>
<proteinExistence type="predicted"/>